<accession>A0A5B7HLV7</accession>
<name>A0A5B7HLV7_PORTR</name>
<gene>
    <name evidence="2" type="ORF">E2C01_065006</name>
</gene>
<evidence type="ECO:0000256" key="1">
    <source>
        <dbReference type="SAM" id="MobiDB-lite"/>
    </source>
</evidence>
<proteinExistence type="predicted"/>
<feature type="region of interest" description="Disordered" evidence="1">
    <location>
        <begin position="1"/>
        <end position="36"/>
    </location>
</feature>
<protein>
    <submittedName>
        <fullName evidence="2">Uncharacterized protein</fullName>
    </submittedName>
</protein>
<organism evidence="2 3">
    <name type="scientific">Portunus trituberculatus</name>
    <name type="common">Swimming crab</name>
    <name type="synonym">Neptunus trituberculatus</name>
    <dbReference type="NCBI Taxonomy" id="210409"/>
    <lineage>
        <taxon>Eukaryota</taxon>
        <taxon>Metazoa</taxon>
        <taxon>Ecdysozoa</taxon>
        <taxon>Arthropoda</taxon>
        <taxon>Crustacea</taxon>
        <taxon>Multicrustacea</taxon>
        <taxon>Malacostraca</taxon>
        <taxon>Eumalacostraca</taxon>
        <taxon>Eucarida</taxon>
        <taxon>Decapoda</taxon>
        <taxon>Pleocyemata</taxon>
        <taxon>Brachyura</taxon>
        <taxon>Eubrachyura</taxon>
        <taxon>Portunoidea</taxon>
        <taxon>Portunidae</taxon>
        <taxon>Portuninae</taxon>
        <taxon>Portunus</taxon>
    </lineage>
</organism>
<evidence type="ECO:0000313" key="2">
    <source>
        <dbReference type="EMBL" id="MPC70749.1"/>
    </source>
</evidence>
<keyword evidence="3" id="KW-1185">Reference proteome</keyword>
<dbReference type="AlphaFoldDB" id="A0A5B7HLV7"/>
<sequence length="86" mass="9412">MRRGWIEASGQVPTGVTSAPHVREDDKSLPCGRTPEGLLSGLSLPHQHLPTFPGRRRVTRVCSCKLGKFGFAPMGERSKAADRWKG</sequence>
<dbReference type="Proteomes" id="UP000324222">
    <property type="component" value="Unassembled WGS sequence"/>
</dbReference>
<reference evidence="2 3" key="1">
    <citation type="submission" date="2019-05" db="EMBL/GenBank/DDBJ databases">
        <title>Another draft genome of Portunus trituberculatus and its Hox gene families provides insights of decapod evolution.</title>
        <authorList>
            <person name="Jeong J.-H."/>
            <person name="Song I."/>
            <person name="Kim S."/>
            <person name="Choi T."/>
            <person name="Kim D."/>
            <person name="Ryu S."/>
            <person name="Kim W."/>
        </authorList>
    </citation>
    <scope>NUCLEOTIDE SEQUENCE [LARGE SCALE GENOMIC DNA]</scope>
    <source>
        <tissue evidence="2">Muscle</tissue>
    </source>
</reference>
<dbReference type="EMBL" id="VSRR010031636">
    <property type="protein sequence ID" value="MPC70749.1"/>
    <property type="molecule type" value="Genomic_DNA"/>
</dbReference>
<evidence type="ECO:0000313" key="3">
    <source>
        <dbReference type="Proteomes" id="UP000324222"/>
    </source>
</evidence>
<comment type="caution">
    <text evidence="2">The sequence shown here is derived from an EMBL/GenBank/DDBJ whole genome shotgun (WGS) entry which is preliminary data.</text>
</comment>